<keyword evidence="12 16" id="KW-0630">Potassium</keyword>
<evidence type="ECO:0000313" key="18">
    <source>
        <dbReference type="Proteomes" id="UP000324781"/>
    </source>
</evidence>
<dbReference type="PANTHER" id="PTHR34265">
    <property type="entry name" value="TYPE III PANTOTHENATE KINASE"/>
    <property type="match status" value="1"/>
</dbReference>
<dbReference type="Proteomes" id="UP000324781">
    <property type="component" value="Unassembled WGS sequence"/>
</dbReference>
<comment type="pathway">
    <text evidence="4 16">Cofactor biosynthesis; coenzyme A biosynthesis; CoA from (R)-pantothenate: step 1/5.</text>
</comment>
<evidence type="ECO:0000256" key="11">
    <source>
        <dbReference type="ARBA" id="ARBA00022840"/>
    </source>
</evidence>
<dbReference type="AlphaFoldDB" id="A0A1M6I6D0"/>
<dbReference type="UniPathway" id="UPA00241">
    <property type="reaction ID" value="UER00352"/>
</dbReference>
<name>A0A1M6I6D0_9FIRM</name>
<evidence type="ECO:0000256" key="12">
    <source>
        <dbReference type="ARBA" id="ARBA00022958"/>
    </source>
</evidence>
<feature type="active site" description="Proton acceptor" evidence="16">
    <location>
        <position position="111"/>
    </location>
</feature>
<evidence type="ECO:0000256" key="9">
    <source>
        <dbReference type="ARBA" id="ARBA00022741"/>
    </source>
</evidence>
<comment type="function">
    <text evidence="16">Catalyzes the phosphorylation of pantothenate (Pan), the first step in CoA biosynthesis.</text>
</comment>
<keyword evidence="9 16" id="KW-0547">Nucleotide-binding</keyword>
<evidence type="ECO:0000256" key="2">
    <source>
        <dbReference type="ARBA" id="ARBA00001958"/>
    </source>
</evidence>
<dbReference type="InterPro" id="IPR004619">
    <property type="entry name" value="Type_III_PanK"/>
</dbReference>
<keyword evidence="11 16" id="KW-0067">ATP-binding</keyword>
<sequence>MGMLLAIDVGNTYTAIGVFQGRTLIGNWRMSTSKERTSDEIGMFLLSVLKHAGLGPEMLSDVIMCTVVPPVMHAMSSAIIKYMEKKPILVEPGIKTGINIKYENPREVGSDKIANAAGAIRRYGGPVIIVDFGTATTFCAVNSRRDYLGGVICPGMKISAEALFEKASKLPRIEILKPKHVIGRNIVTSMQSGIVHGYVGQVDHIVSLMKQEMGEEGIKVVATGGMARLIASESRTIDEVHPFLTLEGLQVIYEMNFPG</sequence>
<evidence type="ECO:0000256" key="6">
    <source>
        <dbReference type="ARBA" id="ARBA00012102"/>
    </source>
</evidence>
<protein>
    <recommendedName>
        <fullName evidence="15 16">Type III pantothenate kinase</fullName>
        <ecNumber evidence="6 16">2.7.1.33</ecNumber>
    </recommendedName>
    <alternativeName>
        <fullName evidence="16">PanK-III</fullName>
    </alternativeName>
    <alternativeName>
        <fullName evidence="16">Pantothenic acid kinase</fullName>
    </alternativeName>
</protein>
<evidence type="ECO:0000256" key="4">
    <source>
        <dbReference type="ARBA" id="ARBA00005225"/>
    </source>
</evidence>
<reference evidence="17 18" key="1">
    <citation type="submission" date="2016-11" db="EMBL/GenBank/DDBJ databases">
        <authorList>
            <person name="Varghese N."/>
            <person name="Submissions S."/>
        </authorList>
    </citation>
    <scope>NUCLEOTIDE SEQUENCE [LARGE SCALE GENOMIC DNA]</scope>
    <source>
        <strain evidence="17 18">DSM 19027</strain>
    </source>
</reference>
<keyword evidence="13 16" id="KW-0173">Coenzyme A biosynthesis</keyword>
<comment type="catalytic activity">
    <reaction evidence="1 16">
        <text>(R)-pantothenate + ATP = (R)-4'-phosphopantothenate + ADP + H(+)</text>
        <dbReference type="Rhea" id="RHEA:16373"/>
        <dbReference type="ChEBI" id="CHEBI:10986"/>
        <dbReference type="ChEBI" id="CHEBI:15378"/>
        <dbReference type="ChEBI" id="CHEBI:29032"/>
        <dbReference type="ChEBI" id="CHEBI:30616"/>
        <dbReference type="ChEBI" id="CHEBI:456216"/>
        <dbReference type="EC" id="2.7.1.33"/>
    </reaction>
</comment>
<dbReference type="CDD" id="cd24015">
    <property type="entry name" value="ASKHA_NBD_PanK-III"/>
    <property type="match status" value="1"/>
</dbReference>
<dbReference type="InterPro" id="IPR043129">
    <property type="entry name" value="ATPase_NBD"/>
</dbReference>
<proteinExistence type="inferred from homology"/>
<dbReference type="HAMAP" id="MF_01274">
    <property type="entry name" value="Pantothen_kinase_3"/>
    <property type="match status" value="1"/>
</dbReference>
<dbReference type="GO" id="GO:0015937">
    <property type="term" value="P:coenzyme A biosynthetic process"/>
    <property type="evidence" value="ECO:0007669"/>
    <property type="project" value="UniProtKB-UniRule"/>
</dbReference>
<comment type="cofactor">
    <cofactor evidence="2">
        <name>K(+)</name>
        <dbReference type="ChEBI" id="CHEBI:29103"/>
    </cofactor>
</comment>
<dbReference type="Gene3D" id="3.30.420.40">
    <property type="match status" value="2"/>
</dbReference>
<accession>A0A1M6I6D0</accession>
<dbReference type="NCBIfam" id="TIGR00671">
    <property type="entry name" value="baf"/>
    <property type="match status" value="1"/>
</dbReference>
<keyword evidence="18" id="KW-1185">Reference proteome</keyword>
<dbReference type="PANTHER" id="PTHR34265:SF1">
    <property type="entry name" value="TYPE III PANTOTHENATE KINASE"/>
    <property type="match status" value="1"/>
</dbReference>
<dbReference type="SUPFAM" id="SSF53067">
    <property type="entry name" value="Actin-like ATPase domain"/>
    <property type="match status" value="2"/>
</dbReference>
<keyword evidence="10 16" id="KW-0418">Kinase</keyword>
<feature type="binding site" evidence="16">
    <location>
        <position position="102"/>
    </location>
    <ligand>
        <name>substrate</name>
    </ligand>
</feature>
<dbReference type="NCBIfam" id="NF009848">
    <property type="entry name" value="PRK13318.1-6"/>
    <property type="match status" value="1"/>
</dbReference>
<evidence type="ECO:0000256" key="1">
    <source>
        <dbReference type="ARBA" id="ARBA00001206"/>
    </source>
</evidence>
<dbReference type="EMBL" id="FQZP01000039">
    <property type="protein sequence ID" value="SHJ29996.1"/>
    <property type="molecule type" value="Genomic_DNA"/>
</dbReference>
<feature type="binding site" evidence="16">
    <location>
        <position position="134"/>
    </location>
    <ligand>
        <name>ATP</name>
        <dbReference type="ChEBI" id="CHEBI:30616"/>
    </ligand>
</feature>
<feature type="binding site" evidence="16">
    <location>
        <begin position="8"/>
        <end position="15"/>
    </location>
    <ligand>
        <name>ATP</name>
        <dbReference type="ChEBI" id="CHEBI:30616"/>
    </ligand>
</feature>
<comment type="subcellular location">
    <subcellularLocation>
        <location evidence="3 16">Cytoplasm</location>
    </subcellularLocation>
</comment>
<keyword evidence="16" id="KW-0479">Metal-binding</keyword>
<dbReference type="Pfam" id="PF03309">
    <property type="entry name" value="Pan_kinase"/>
    <property type="match status" value="1"/>
</dbReference>
<evidence type="ECO:0000313" key="17">
    <source>
        <dbReference type="EMBL" id="SHJ29996.1"/>
    </source>
</evidence>
<dbReference type="GO" id="GO:0005524">
    <property type="term" value="F:ATP binding"/>
    <property type="evidence" value="ECO:0007669"/>
    <property type="project" value="UniProtKB-UniRule"/>
</dbReference>
<dbReference type="NCBIfam" id="NF009855">
    <property type="entry name" value="PRK13321.1"/>
    <property type="match status" value="1"/>
</dbReference>
<evidence type="ECO:0000256" key="5">
    <source>
        <dbReference type="ARBA" id="ARBA00011738"/>
    </source>
</evidence>
<dbReference type="GO" id="GO:0004594">
    <property type="term" value="F:pantothenate kinase activity"/>
    <property type="evidence" value="ECO:0007669"/>
    <property type="project" value="UniProtKB-UniRule"/>
</dbReference>
<feature type="binding site" evidence="16">
    <location>
        <position position="131"/>
    </location>
    <ligand>
        <name>K(+)</name>
        <dbReference type="ChEBI" id="CHEBI:29103"/>
    </ligand>
</feature>
<evidence type="ECO:0000256" key="15">
    <source>
        <dbReference type="ARBA" id="ARBA00040883"/>
    </source>
</evidence>
<evidence type="ECO:0000256" key="7">
    <source>
        <dbReference type="ARBA" id="ARBA00022490"/>
    </source>
</evidence>
<evidence type="ECO:0000256" key="13">
    <source>
        <dbReference type="ARBA" id="ARBA00022993"/>
    </source>
</evidence>
<dbReference type="GO" id="GO:0046872">
    <property type="term" value="F:metal ion binding"/>
    <property type="evidence" value="ECO:0007669"/>
    <property type="project" value="UniProtKB-KW"/>
</dbReference>
<comment type="cofactor">
    <cofactor evidence="16">
        <name>NH4(+)</name>
        <dbReference type="ChEBI" id="CHEBI:28938"/>
    </cofactor>
    <cofactor evidence="16">
        <name>K(+)</name>
        <dbReference type="ChEBI" id="CHEBI:29103"/>
    </cofactor>
    <text evidence="16">A monovalent cation. Ammonium or potassium.</text>
</comment>
<evidence type="ECO:0000256" key="10">
    <source>
        <dbReference type="ARBA" id="ARBA00022777"/>
    </source>
</evidence>
<keyword evidence="7 16" id="KW-0963">Cytoplasm</keyword>
<dbReference type="EC" id="2.7.1.33" evidence="6 16"/>
<comment type="similarity">
    <text evidence="14 16">Belongs to the type III pantothenate kinase family.</text>
</comment>
<evidence type="ECO:0000256" key="8">
    <source>
        <dbReference type="ARBA" id="ARBA00022679"/>
    </source>
</evidence>
<organism evidence="17 18">
    <name type="scientific">Thermoclostridium caenicola</name>
    <dbReference type="NCBI Taxonomy" id="659425"/>
    <lineage>
        <taxon>Bacteria</taxon>
        <taxon>Bacillati</taxon>
        <taxon>Bacillota</taxon>
        <taxon>Clostridia</taxon>
        <taxon>Eubacteriales</taxon>
        <taxon>Oscillospiraceae</taxon>
        <taxon>Thermoclostridium</taxon>
    </lineage>
</organism>
<evidence type="ECO:0000256" key="16">
    <source>
        <dbReference type="HAMAP-Rule" id="MF_01274"/>
    </source>
</evidence>
<comment type="caution">
    <text evidence="16">Lacks conserved residue(s) required for the propagation of feature annotation.</text>
</comment>
<keyword evidence="8 16" id="KW-0808">Transferase</keyword>
<gene>
    <name evidence="16" type="primary">coaX</name>
    <name evidence="17" type="ORF">SAMN05444373_10398</name>
</gene>
<comment type="subunit">
    <text evidence="5 16">Homodimer.</text>
</comment>
<evidence type="ECO:0000256" key="3">
    <source>
        <dbReference type="ARBA" id="ARBA00004496"/>
    </source>
</evidence>
<evidence type="ECO:0000256" key="14">
    <source>
        <dbReference type="ARBA" id="ARBA00038036"/>
    </source>
</evidence>
<feature type="binding site" evidence="16">
    <location>
        <begin position="109"/>
        <end position="112"/>
    </location>
    <ligand>
        <name>substrate</name>
    </ligand>
</feature>
<dbReference type="GO" id="GO:0005737">
    <property type="term" value="C:cytoplasm"/>
    <property type="evidence" value="ECO:0007669"/>
    <property type="project" value="UniProtKB-SubCell"/>
</dbReference>